<feature type="compositionally biased region" description="Polar residues" evidence="1">
    <location>
        <begin position="92"/>
        <end position="111"/>
    </location>
</feature>
<feature type="compositionally biased region" description="Basic and acidic residues" evidence="1">
    <location>
        <begin position="112"/>
        <end position="130"/>
    </location>
</feature>
<evidence type="ECO:0000313" key="2">
    <source>
        <dbReference type="EMBL" id="MPN11359.1"/>
    </source>
</evidence>
<dbReference type="EMBL" id="VSSQ01057564">
    <property type="protein sequence ID" value="MPN11359.1"/>
    <property type="molecule type" value="Genomic_DNA"/>
</dbReference>
<reference evidence="2" key="1">
    <citation type="submission" date="2019-08" db="EMBL/GenBank/DDBJ databases">
        <authorList>
            <person name="Kucharzyk K."/>
            <person name="Murdoch R.W."/>
            <person name="Higgins S."/>
            <person name="Loffler F."/>
        </authorList>
    </citation>
    <scope>NUCLEOTIDE SEQUENCE</scope>
</reference>
<protein>
    <submittedName>
        <fullName evidence="2">Uncharacterized protein</fullName>
    </submittedName>
</protein>
<evidence type="ECO:0000256" key="1">
    <source>
        <dbReference type="SAM" id="MobiDB-lite"/>
    </source>
</evidence>
<feature type="compositionally biased region" description="Basic and acidic residues" evidence="1">
    <location>
        <begin position="76"/>
        <end position="85"/>
    </location>
</feature>
<accession>A0A645FDA7</accession>
<feature type="region of interest" description="Disordered" evidence="1">
    <location>
        <begin position="1"/>
        <end position="25"/>
    </location>
</feature>
<proteinExistence type="predicted"/>
<feature type="compositionally biased region" description="Basic and acidic residues" evidence="1">
    <location>
        <begin position="1"/>
        <end position="14"/>
    </location>
</feature>
<organism evidence="2">
    <name type="scientific">bioreactor metagenome</name>
    <dbReference type="NCBI Taxonomy" id="1076179"/>
    <lineage>
        <taxon>unclassified sequences</taxon>
        <taxon>metagenomes</taxon>
        <taxon>ecological metagenomes</taxon>
    </lineage>
</organism>
<comment type="caution">
    <text evidence="2">The sequence shown here is derived from an EMBL/GenBank/DDBJ whole genome shotgun (WGS) entry which is preliminary data.</text>
</comment>
<gene>
    <name evidence="2" type="ORF">SDC9_158660</name>
</gene>
<dbReference type="AlphaFoldDB" id="A0A645FDA7"/>
<feature type="compositionally biased region" description="Basic and acidic residues" evidence="1">
    <location>
        <begin position="40"/>
        <end position="52"/>
    </location>
</feature>
<name>A0A645FDA7_9ZZZZ</name>
<sequence length="152" mass="18155">MKKDTAHRAEEHGNRNHFHYRNRSFNQSRIVGINLSKQFREKESEHHQRSNQHENNSQHSMNKRYYILSPVSSDQVTHHRTDSSCKRRTRNHQQNVQTAADISSCQRSLSHSFDKDEKHEPGRDGNEKLKHDEYRNLQYLAYQLKINSFKSI</sequence>
<feature type="region of interest" description="Disordered" evidence="1">
    <location>
        <begin position="40"/>
        <end position="130"/>
    </location>
</feature>